<proteinExistence type="predicted"/>
<dbReference type="GO" id="GO:0007169">
    <property type="term" value="P:cell surface receptor protein tyrosine kinase signaling pathway"/>
    <property type="evidence" value="ECO:0007669"/>
    <property type="project" value="TreeGrafter"/>
</dbReference>
<feature type="signal peptide" evidence="14">
    <location>
        <begin position="1"/>
        <end position="16"/>
    </location>
</feature>
<dbReference type="Gene3D" id="3.30.200.20">
    <property type="entry name" value="Phosphorylase Kinase, domain 1"/>
    <property type="match status" value="1"/>
</dbReference>
<dbReference type="GO" id="GO:0005886">
    <property type="term" value="C:plasma membrane"/>
    <property type="evidence" value="ECO:0007669"/>
    <property type="project" value="TreeGrafter"/>
</dbReference>
<sequence length="283" mass="32308">MQLMGLLIVKIKFICAIEGLAPICKINPALLTCGKFKDCMCAVKMLPTIADDVAHSNFMQEIKFMKSLKYHPNLVSMLGISVDDNGNIMLLIEYCDLGDLLHLVRNKKDEIIMEYLSSIGCIHRDVAARNILVNAANICKIADFGFCRSSDTFIYTDRIGRAHSRWMAPESLRSREYSTKTDVWSYGVLLYEIFSFGDVPYALVQTTEILNFLDSGARLSRPEYCPIDIYALMLQCWQDEPSLRPIFTEICSILQLILMDYSEHYEYMDTIIGNENSNNELEQ</sequence>
<keyword evidence="7" id="KW-0472">Membrane</keyword>
<dbReference type="Gene3D" id="1.10.510.10">
    <property type="entry name" value="Transferase(Phosphotransferase) domain 1"/>
    <property type="match status" value="1"/>
</dbReference>
<evidence type="ECO:0000256" key="2">
    <source>
        <dbReference type="ARBA" id="ARBA00011902"/>
    </source>
</evidence>
<dbReference type="AlphaFoldDB" id="A0A915PKG8"/>
<evidence type="ECO:0000256" key="5">
    <source>
        <dbReference type="ARBA" id="ARBA00022777"/>
    </source>
</evidence>
<keyword evidence="16" id="KW-1185">Reference proteome</keyword>
<dbReference type="PROSITE" id="PS50011">
    <property type="entry name" value="PROTEIN_KINASE_DOM"/>
    <property type="match status" value="1"/>
</dbReference>
<keyword evidence="12" id="KW-0479">Metal-binding</keyword>
<dbReference type="InterPro" id="IPR008266">
    <property type="entry name" value="Tyr_kinase_AS"/>
</dbReference>
<dbReference type="FunFam" id="1.10.510.10:FF:001512">
    <property type="entry name" value="Receptor tyrosine-protein kinase erbB-2"/>
    <property type="match status" value="1"/>
</dbReference>
<dbReference type="GO" id="GO:0061564">
    <property type="term" value="P:axon development"/>
    <property type="evidence" value="ECO:0007669"/>
    <property type="project" value="UniProtKB-ARBA"/>
</dbReference>
<evidence type="ECO:0000313" key="16">
    <source>
        <dbReference type="Proteomes" id="UP000887581"/>
    </source>
</evidence>
<dbReference type="EC" id="2.7.10.1" evidence="2"/>
<dbReference type="InterPro" id="IPR000719">
    <property type="entry name" value="Prot_kinase_dom"/>
</dbReference>
<dbReference type="PANTHER" id="PTHR24416:SF600">
    <property type="entry name" value="PDGF- AND VEGF-RECEPTOR RELATED, ISOFORM J"/>
    <property type="match status" value="1"/>
</dbReference>
<keyword evidence="12" id="KW-0460">Magnesium</keyword>
<feature type="active site" description="Proton acceptor" evidence="10">
    <location>
        <position position="125"/>
    </location>
</feature>
<dbReference type="WBParaSite" id="sdigi.contig118.g4680.t1">
    <property type="protein sequence ID" value="sdigi.contig118.g4680.t1"/>
    <property type="gene ID" value="sdigi.contig118.g4680"/>
</dbReference>
<dbReference type="InterPro" id="IPR050122">
    <property type="entry name" value="RTK"/>
</dbReference>
<evidence type="ECO:0000256" key="11">
    <source>
        <dbReference type="PIRSR" id="PIRSR000615-2"/>
    </source>
</evidence>
<evidence type="ECO:0000259" key="15">
    <source>
        <dbReference type="PROSITE" id="PS50011"/>
    </source>
</evidence>
<evidence type="ECO:0000256" key="9">
    <source>
        <dbReference type="ARBA" id="ARBA00051243"/>
    </source>
</evidence>
<dbReference type="PROSITE" id="PS00109">
    <property type="entry name" value="PROTEIN_KINASE_TYR"/>
    <property type="match status" value="1"/>
</dbReference>
<reference evidence="17" key="1">
    <citation type="submission" date="2022-11" db="UniProtKB">
        <authorList>
            <consortium name="WormBaseParasite"/>
        </authorList>
    </citation>
    <scope>IDENTIFICATION</scope>
</reference>
<dbReference type="GO" id="GO:0046872">
    <property type="term" value="F:metal ion binding"/>
    <property type="evidence" value="ECO:0007669"/>
    <property type="project" value="UniProtKB-KW"/>
</dbReference>
<evidence type="ECO:0000256" key="3">
    <source>
        <dbReference type="ARBA" id="ARBA00022679"/>
    </source>
</evidence>
<accession>A0A915PKG8</accession>
<comment type="catalytic activity">
    <reaction evidence="9">
        <text>L-tyrosyl-[protein] + ATP = O-phospho-L-tyrosyl-[protein] + ADP + H(+)</text>
        <dbReference type="Rhea" id="RHEA:10596"/>
        <dbReference type="Rhea" id="RHEA-COMP:10136"/>
        <dbReference type="Rhea" id="RHEA-COMP:20101"/>
        <dbReference type="ChEBI" id="CHEBI:15378"/>
        <dbReference type="ChEBI" id="CHEBI:30616"/>
        <dbReference type="ChEBI" id="CHEBI:46858"/>
        <dbReference type="ChEBI" id="CHEBI:61978"/>
        <dbReference type="ChEBI" id="CHEBI:456216"/>
        <dbReference type="EC" id="2.7.10.1"/>
    </reaction>
</comment>
<evidence type="ECO:0000256" key="12">
    <source>
        <dbReference type="PIRSR" id="PIRSR000615-3"/>
    </source>
</evidence>
<evidence type="ECO:0000256" key="1">
    <source>
        <dbReference type="ARBA" id="ARBA00004308"/>
    </source>
</evidence>
<dbReference type="Proteomes" id="UP000887581">
    <property type="component" value="Unplaced"/>
</dbReference>
<evidence type="ECO:0000256" key="10">
    <source>
        <dbReference type="PIRSR" id="PIRSR000615-1"/>
    </source>
</evidence>
<feature type="binding site" evidence="11">
    <location>
        <position position="129"/>
    </location>
    <ligand>
        <name>ATP</name>
        <dbReference type="ChEBI" id="CHEBI:30616"/>
    </ligand>
</feature>
<dbReference type="GO" id="GO:0012505">
    <property type="term" value="C:endomembrane system"/>
    <property type="evidence" value="ECO:0007669"/>
    <property type="project" value="UniProtKB-SubCell"/>
</dbReference>
<dbReference type="SUPFAM" id="SSF56112">
    <property type="entry name" value="Protein kinase-like (PK-like)"/>
    <property type="match status" value="1"/>
</dbReference>
<keyword evidence="6 11" id="KW-0067">ATP-binding</keyword>
<feature type="domain" description="Protein kinase" evidence="15">
    <location>
        <begin position="1"/>
        <end position="258"/>
    </location>
</feature>
<feature type="binding site" evidence="12">
    <location>
        <position position="130"/>
    </location>
    <ligand>
        <name>Mg(2+)</name>
        <dbReference type="ChEBI" id="CHEBI:18420"/>
    </ligand>
</feature>
<name>A0A915PKG8_9BILA</name>
<keyword evidence="14" id="KW-0732">Signal</keyword>
<dbReference type="GO" id="GO:0004714">
    <property type="term" value="F:transmembrane receptor protein tyrosine kinase activity"/>
    <property type="evidence" value="ECO:0007669"/>
    <property type="project" value="UniProtKB-EC"/>
</dbReference>
<dbReference type="PANTHER" id="PTHR24416">
    <property type="entry name" value="TYROSINE-PROTEIN KINASE RECEPTOR"/>
    <property type="match status" value="1"/>
</dbReference>
<protein>
    <recommendedName>
        <fullName evidence="2">receptor protein-tyrosine kinase</fullName>
        <ecNumber evidence="2">2.7.10.1</ecNumber>
    </recommendedName>
</protein>
<dbReference type="Pfam" id="PF07714">
    <property type="entry name" value="PK_Tyr_Ser-Thr"/>
    <property type="match status" value="1"/>
</dbReference>
<evidence type="ECO:0000256" key="7">
    <source>
        <dbReference type="ARBA" id="ARBA00023136"/>
    </source>
</evidence>
<organism evidence="16 17">
    <name type="scientific">Setaria digitata</name>
    <dbReference type="NCBI Taxonomy" id="48799"/>
    <lineage>
        <taxon>Eukaryota</taxon>
        <taxon>Metazoa</taxon>
        <taxon>Ecdysozoa</taxon>
        <taxon>Nematoda</taxon>
        <taxon>Chromadorea</taxon>
        <taxon>Rhabditida</taxon>
        <taxon>Spirurina</taxon>
        <taxon>Spiruromorpha</taxon>
        <taxon>Filarioidea</taxon>
        <taxon>Setariidae</taxon>
        <taxon>Setaria</taxon>
    </lineage>
</organism>
<evidence type="ECO:0000313" key="17">
    <source>
        <dbReference type="WBParaSite" id="sdigi.contig118.g4680.t1"/>
    </source>
</evidence>
<keyword evidence="8" id="KW-0829">Tyrosine-protein kinase</keyword>
<keyword evidence="4 11" id="KW-0547">Nucleotide-binding</keyword>
<evidence type="ECO:0000256" key="4">
    <source>
        <dbReference type="ARBA" id="ARBA00022741"/>
    </source>
</evidence>
<dbReference type="GO" id="GO:0005524">
    <property type="term" value="F:ATP binding"/>
    <property type="evidence" value="ECO:0007669"/>
    <property type="project" value="UniProtKB-KW"/>
</dbReference>
<dbReference type="InterPro" id="IPR011009">
    <property type="entry name" value="Kinase-like_dom_sf"/>
</dbReference>
<keyword evidence="3" id="KW-0808">Transferase</keyword>
<dbReference type="PIRSF" id="PIRSF000615">
    <property type="entry name" value="TyrPK_CSF1-R"/>
    <property type="match status" value="1"/>
</dbReference>
<evidence type="ECO:0000256" key="13">
    <source>
        <dbReference type="PIRSR" id="PIRSR000615-4"/>
    </source>
</evidence>
<feature type="chain" id="PRO_5037655909" description="receptor protein-tyrosine kinase" evidence="14">
    <location>
        <begin position="17"/>
        <end position="283"/>
    </location>
</feature>
<feature type="binding site" evidence="12">
    <location>
        <position position="143"/>
    </location>
    <ligand>
        <name>Mg(2+)</name>
        <dbReference type="ChEBI" id="CHEBI:18420"/>
    </ligand>
</feature>
<comment type="subcellular location">
    <subcellularLocation>
        <location evidence="1">Endomembrane system</location>
    </subcellularLocation>
</comment>
<dbReference type="GO" id="GO:0043235">
    <property type="term" value="C:receptor complex"/>
    <property type="evidence" value="ECO:0007669"/>
    <property type="project" value="TreeGrafter"/>
</dbReference>
<feature type="site" description="Important for interaction with phosphotyrosine-binding proteins" evidence="13">
    <location>
        <position position="265"/>
    </location>
</feature>
<evidence type="ECO:0000256" key="8">
    <source>
        <dbReference type="ARBA" id="ARBA00023137"/>
    </source>
</evidence>
<dbReference type="InterPro" id="IPR001245">
    <property type="entry name" value="Ser-Thr/Tyr_kinase_cat_dom"/>
</dbReference>
<dbReference type="CDD" id="cd00192">
    <property type="entry name" value="PTKc"/>
    <property type="match status" value="1"/>
</dbReference>
<keyword evidence="5" id="KW-0418">Kinase</keyword>
<evidence type="ECO:0000256" key="6">
    <source>
        <dbReference type="ARBA" id="ARBA00022840"/>
    </source>
</evidence>
<evidence type="ECO:0000256" key="14">
    <source>
        <dbReference type="SAM" id="SignalP"/>
    </source>
</evidence>
<dbReference type="SMART" id="SM00219">
    <property type="entry name" value="TyrKc"/>
    <property type="match status" value="1"/>
</dbReference>
<dbReference type="InterPro" id="IPR020635">
    <property type="entry name" value="Tyr_kinase_cat_dom"/>
</dbReference>
<dbReference type="GO" id="GO:0048680">
    <property type="term" value="P:positive regulation of axon regeneration"/>
    <property type="evidence" value="ECO:0007669"/>
    <property type="project" value="UniProtKB-ARBA"/>
</dbReference>